<feature type="transmembrane region" description="Helical" evidence="10">
    <location>
        <begin position="409"/>
        <end position="430"/>
    </location>
</feature>
<keyword evidence="12" id="KW-1185">Reference proteome</keyword>
<keyword evidence="8 10" id="KW-0472">Membrane</keyword>
<feature type="transmembrane region" description="Helical" evidence="10">
    <location>
        <begin position="332"/>
        <end position="357"/>
    </location>
</feature>
<feature type="transmembrane region" description="Helical" evidence="10">
    <location>
        <begin position="208"/>
        <end position="230"/>
    </location>
</feature>
<dbReference type="NCBIfam" id="TIGR00797">
    <property type="entry name" value="matE"/>
    <property type="match status" value="1"/>
</dbReference>
<dbReference type="InterPro" id="IPR048279">
    <property type="entry name" value="MdtK-like"/>
</dbReference>
<dbReference type="CDD" id="cd13131">
    <property type="entry name" value="MATE_NorM_like"/>
    <property type="match status" value="1"/>
</dbReference>
<sequence>MPPATDALTAAPPSGQAAWRREAIATLALSWPLILTNVAQTSLQATDVLMLSWLSPEALAAGALGSNLLFVCFIAGVGLFSAISAMIAAERGRKRHAVREVRRTVRQGFWAGVVLVVPAWAMLWNARTVLEWLGQDPVLSDMAADYCRAVMWCLLPAYFYLTLRNFVAALERPLLALAVGILAIGVNAALNWALIFGNWGAPALGLVGAGWATTLTNVFLFGALALLVLADRRARRYRVFGRFWRSDWPRFFQLWRLGLPVAAIVLFEVTIFSAAVFLMGLISTEALAAHQIAIQIASLSFMVPLGISMAATVRVGLAYGAGDREAVTRAGWIAFAMGVGFMACMALVMIFAPRLLVSAFLDVSDPANATVVALAVSYLALAGLFQVVDGAQAVTAGMLRGLHDTRIPMFMALTGYWLFGLPLAAGLAFWAGLEGVGIWIGLAGGLALTAVLLVWRWVGRERLGLLPVGRR</sequence>
<feature type="transmembrane region" description="Helical" evidence="10">
    <location>
        <begin position="58"/>
        <end position="87"/>
    </location>
</feature>
<dbReference type="Proteomes" id="UP000600449">
    <property type="component" value="Unassembled WGS sequence"/>
</dbReference>
<dbReference type="InterPro" id="IPR002528">
    <property type="entry name" value="MATE_fam"/>
</dbReference>
<feature type="transmembrane region" description="Helical" evidence="10">
    <location>
        <begin position="292"/>
        <end position="320"/>
    </location>
</feature>
<keyword evidence="2" id="KW-0813">Transport</keyword>
<feature type="transmembrane region" description="Helical" evidence="10">
    <location>
        <begin position="175"/>
        <end position="196"/>
    </location>
</feature>
<evidence type="ECO:0000256" key="4">
    <source>
        <dbReference type="ARBA" id="ARBA00022475"/>
    </source>
</evidence>
<evidence type="ECO:0000256" key="2">
    <source>
        <dbReference type="ARBA" id="ARBA00022448"/>
    </source>
</evidence>
<evidence type="ECO:0000256" key="8">
    <source>
        <dbReference type="ARBA" id="ARBA00023136"/>
    </source>
</evidence>
<comment type="caution">
    <text evidence="11">The sequence shown here is derived from an EMBL/GenBank/DDBJ whole genome shotgun (WGS) entry which is preliminary data.</text>
</comment>
<feature type="transmembrane region" description="Helical" evidence="10">
    <location>
        <begin position="108"/>
        <end position="126"/>
    </location>
</feature>
<keyword evidence="5 10" id="KW-0812">Transmembrane</keyword>
<keyword evidence="3" id="KW-0050">Antiport</keyword>
<dbReference type="PIRSF" id="PIRSF006603">
    <property type="entry name" value="DinF"/>
    <property type="match status" value="1"/>
</dbReference>
<proteinExistence type="predicted"/>
<evidence type="ECO:0000256" key="5">
    <source>
        <dbReference type="ARBA" id="ARBA00022692"/>
    </source>
</evidence>
<comment type="subcellular location">
    <subcellularLocation>
        <location evidence="1">Cell inner membrane</location>
        <topology evidence="1">Multi-pass membrane protein</topology>
    </subcellularLocation>
</comment>
<name>A0A917V5T2_9HYPH</name>
<evidence type="ECO:0000313" key="12">
    <source>
        <dbReference type="Proteomes" id="UP000600449"/>
    </source>
</evidence>
<protein>
    <recommendedName>
        <fullName evidence="9">Multidrug-efflux transporter</fullName>
    </recommendedName>
</protein>
<evidence type="ECO:0000256" key="6">
    <source>
        <dbReference type="ARBA" id="ARBA00022989"/>
    </source>
</evidence>
<feature type="transmembrane region" description="Helical" evidence="10">
    <location>
        <begin position="146"/>
        <end position="163"/>
    </location>
</feature>
<dbReference type="AlphaFoldDB" id="A0A917V5T2"/>
<evidence type="ECO:0000256" key="1">
    <source>
        <dbReference type="ARBA" id="ARBA00004429"/>
    </source>
</evidence>
<evidence type="ECO:0000256" key="3">
    <source>
        <dbReference type="ARBA" id="ARBA00022449"/>
    </source>
</evidence>
<keyword evidence="6 10" id="KW-1133">Transmembrane helix</keyword>
<feature type="transmembrane region" description="Helical" evidence="10">
    <location>
        <begin position="436"/>
        <end position="455"/>
    </location>
</feature>
<dbReference type="Pfam" id="PF01554">
    <property type="entry name" value="MatE"/>
    <property type="match status" value="2"/>
</dbReference>
<dbReference type="PANTHER" id="PTHR43298:SF2">
    <property type="entry name" value="FMN_FAD EXPORTER YEEO-RELATED"/>
    <property type="match status" value="1"/>
</dbReference>
<keyword evidence="7" id="KW-0406">Ion transport</keyword>
<accession>A0A917V5T2</accession>
<dbReference type="InterPro" id="IPR050222">
    <property type="entry name" value="MATE_MdtK"/>
</dbReference>
<dbReference type="RefSeq" id="WP_188914025.1">
    <property type="nucleotide sequence ID" value="NZ_BMMF01000008.1"/>
</dbReference>
<evidence type="ECO:0000256" key="9">
    <source>
        <dbReference type="ARBA" id="ARBA00031636"/>
    </source>
</evidence>
<keyword evidence="4" id="KW-1003">Cell membrane</keyword>
<feature type="transmembrane region" description="Helical" evidence="10">
    <location>
        <begin position="251"/>
        <end position="280"/>
    </location>
</feature>
<feature type="transmembrane region" description="Helical" evidence="10">
    <location>
        <begin position="369"/>
        <end position="388"/>
    </location>
</feature>
<gene>
    <name evidence="11" type="ORF">GCM10011322_29940</name>
</gene>
<reference evidence="11 12" key="1">
    <citation type="journal article" date="2014" name="Int. J. Syst. Evol. Microbiol.">
        <title>Complete genome sequence of Corynebacterium casei LMG S-19264T (=DSM 44701T), isolated from a smear-ripened cheese.</title>
        <authorList>
            <consortium name="US DOE Joint Genome Institute (JGI-PGF)"/>
            <person name="Walter F."/>
            <person name="Albersmeier A."/>
            <person name="Kalinowski J."/>
            <person name="Ruckert C."/>
        </authorList>
    </citation>
    <scope>NUCLEOTIDE SEQUENCE [LARGE SCALE GENOMIC DNA]</scope>
    <source>
        <strain evidence="11 12">CGMCC 1.9161</strain>
    </source>
</reference>
<dbReference type="GO" id="GO:0015297">
    <property type="term" value="F:antiporter activity"/>
    <property type="evidence" value="ECO:0007669"/>
    <property type="project" value="UniProtKB-KW"/>
</dbReference>
<evidence type="ECO:0000256" key="10">
    <source>
        <dbReference type="SAM" id="Phobius"/>
    </source>
</evidence>
<dbReference type="GO" id="GO:0006811">
    <property type="term" value="P:monoatomic ion transport"/>
    <property type="evidence" value="ECO:0007669"/>
    <property type="project" value="UniProtKB-KW"/>
</dbReference>
<evidence type="ECO:0000256" key="7">
    <source>
        <dbReference type="ARBA" id="ARBA00023065"/>
    </source>
</evidence>
<dbReference type="EMBL" id="BMMF01000008">
    <property type="protein sequence ID" value="GGK40778.1"/>
    <property type="molecule type" value="Genomic_DNA"/>
</dbReference>
<dbReference type="GO" id="GO:0042910">
    <property type="term" value="F:xenobiotic transmembrane transporter activity"/>
    <property type="evidence" value="ECO:0007669"/>
    <property type="project" value="InterPro"/>
</dbReference>
<dbReference type="GO" id="GO:0005886">
    <property type="term" value="C:plasma membrane"/>
    <property type="evidence" value="ECO:0007669"/>
    <property type="project" value="UniProtKB-SubCell"/>
</dbReference>
<dbReference type="PANTHER" id="PTHR43298">
    <property type="entry name" value="MULTIDRUG RESISTANCE PROTEIN NORM-RELATED"/>
    <property type="match status" value="1"/>
</dbReference>
<evidence type="ECO:0000313" key="11">
    <source>
        <dbReference type="EMBL" id="GGK40778.1"/>
    </source>
</evidence>
<organism evidence="11 12">
    <name type="scientific">Salinarimonas ramus</name>
    <dbReference type="NCBI Taxonomy" id="690164"/>
    <lineage>
        <taxon>Bacteria</taxon>
        <taxon>Pseudomonadati</taxon>
        <taxon>Pseudomonadota</taxon>
        <taxon>Alphaproteobacteria</taxon>
        <taxon>Hyphomicrobiales</taxon>
        <taxon>Salinarimonadaceae</taxon>
        <taxon>Salinarimonas</taxon>
    </lineage>
</organism>